<gene>
    <name evidence="1" type="ORF">CLOSAC_33950</name>
</gene>
<reference evidence="1 2" key="1">
    <citation type="submission" date="2016-05" db="EMBL/GenBank/DDBJ databases">
        <title>Microbial solvent formation.</title>
        <authorList>
            <person name="Poehlein A."/>
            <person name="Montoya Solano J.D."/>
            <person name="Flitsch S."/>
            <person name="Krabben P."/>
            <person name="Duerre P."/>
            <person name="Daniel R."/>
        </authorList>
    </citation>
    <scope>NUCLEOTIDE SEQUENCE [LARGE SCALE GENOMIC DNA]</scope>
    <source>
        <strain evidence="1 2">L1-8</strain>
    </source>
</reference>
<evidence type="ECO:0000313" key="1">
    <source>
        <dbReference type="EMBL" id="OOM09115.1"/>
    </source>
</evidence>
<dbReference type="AlphaFoldDB" id="A0A1S8MY85"/>
<organism evidence="1 2">
    <name type="scientific">Clostridium saccharobutylicum</name>
    <dbReference type="NCBI Taxonomy" id="169679"/>
    <lineage>
        <taxon>Bacteria</taxon>
        <taxon>Bacillati</taxon>
        <taxon>Bacillota</taxon>
        <taxon>Clostridia</taxon>
        <taxon>Eubacteriales</taxon>
        <taxon>Clostridiaceae</taxon>
        <taxon>Clostridium</taxon>
    </lineage>
</organism>
<evidence type="ECO:0000313" key="2">
    <source>
        <dbReference type="Proteomes" id="UP000191154"/>
    </source>
</evidence>
<accession>A0A1S8MY85</accession>
<dbReference type="RefSeq" id="WP_077866458.1">
    <property type="nucleotide sequence ID" value="NZ_LZYZ01000007.1"/>
</dbReference>
<name>A0A1S8MY85_CLOSA</name>
<dbReference type="Proteomes" id="UP000191154">
    <property type="component" value="Unassembled WGS sequence"/>
</dbReference>
<sequence>MKTISLENSKINKLEVLTSIPTEIKVSGSTTIDSLDIKLVATNFDGNRVKLTGDFEDTQIQVGSSIDIMLLEVRYLENSNGNVNEIVSPGNNSVTFISLENIINLLSILKA</sequence>
<proteinExistence type="predicted"/>
<dbReference type="EMBL" id="LZYZ01000007">
    <property type="protein sequence ID" value="OOM09115.1"/>
    <property type="molecule type" value="Genomic_DNA"/>
</dbReference>
<protein>
    <submittedName>
        <fullName evidence="1">Uncharacterized protein</fullName>
    </submittedName>
</protein>
<comment type="caution">
    <text evidence="1">The sequence shown here is derived from an EMBL/GenBank/DDBJ whole genome shotgun (WGS) entry which is preliminary data.</text>
</comment>